<accession>A0A8T4KTK0</accession>
<name>A0A8T4KTK0_9ARCH</name>
<comment type="caution">
    <text evidence="1">The sequence shown here is derived from an EMBL/GenBank/DDBJ whole genome shotgun (WGS) entry which is preliminary data.</text>
</comment>
<dbReference type="EMBL" id="JAGVWD010000019">
    <property type="protein sequence ID" value="MBS3057274.1"/>
    <property type="molecule type" value="Genomic_DNA"/>
</dbReference>
<reference evidence="1" key="1">
    <citation type="submission" date="2021-03" db="EMBL/GenBank/DDBJ databases">
        <authorList>
            <person name="Jaffe A."/>
        </authorList>
    </citation>
    <scope>NUCLEOTIDE SEQUENCE</scope>
    <source>
        <strain evidence="1">RIFCSPHIGHO2_01_FULL_AR10_44_11</strain>
    </source>
</reference>
<reference evidence="1" key="2">
    <citation type="submission" date="2021-05" db="EMBL/GenBank/DDBJ databases">
        <title>Protein family content uncovers lineage relationships and bacterial pathway maintenance mechanisms in DPANN archaea.</title>
        <authorList>
            <person name="Castelle C.J."/>
            <person name="Meheust R."/>
            <person name="Jaffe A.L."/>
            <person name="Seitz K."/>
            <person name="Gong X."/>
            <person name="Baker B.J."/>
            <person name="Banfield J.F."/>
        </authorList>
    </citation>
    <scope>NUCLEOTIDE SEQUENCE</scope>
    <source>
        <strain evidence="1">RIFCSPHIGHO2_01_FULL_AR10_44_11</strain>
    </source>
</reference>
<protein>
    <submittedName>
        <fullName evidence="1">Uncharacterized protein</fullName>
    </submittedName>
</protein>
<dbReference type="AlphaFoldDB" id="A0A8T4KTK0"/>
<organism evidence="1 2">
    <name type="scientific">Candidatus Iainarchaeum sp</name>
    <dbReference type="NCBI Taxonomy" id="3101447"/>
    <lineage>
        <taxon>Archaea</taxon>
        <taxon>Candidatus Iainarchaeota</taxon>
        <taxon>Candidatus Iainarchaeia</taxon>
        <taxon>Candidatus Iainarchaeales</taxon>
        <taxon>Candidatus Iainarchaeaceae</taxon>
        <taxon>Candidatus Iainarchaeum</taxon>
    </lineage>
</organism>
<sequence>MQKKNAEKYPEEVITHDRKGNPEVRTLLDKGQFVRYHYANPKTGRLLEKGKFTILLKNERGELIHFYAIPMQQGKRYLLIEVREKVIERKVWDARKKKAVELW</sequence>
<gene>
    <name evidence="1" type="ORF">J4415_01445</name>
</gene>
<dbReference type="Proteomes" id="UP000677687">
    <property type="component" value="Unassembled WGS sequence"/>
</dbReference>
<evidence type="ECO:0000313" key="2">
    <source>
        <dbReference type="Proteomes" id="UP000677687"/>
    </source>
</evidence>
<evidence type="ECO:0000313" key="1">
    <source>
        <dbReference type="EMBL" id="MBS3057274.1"/>
    </source>
</evidence>
<proteinExistence type="predicted"/>